<sequence>MKISTRLAAGFSLLIILFVLCTGIALNALWQARDGMEDTVNNKMKRFTLVQDMRGIARDMAIAVRNLALLSDPVEMQPEWQRLISQQKNYIEKRRELVDSMRINVSSHGKEALEKVVASESAAMETLMIAGQMGLDNRQQEATVYLMKTARPAQQALMGSLDALTNIEMTLSKDTMAENSASTTRTAFILLIMAALSVIISVVTGYLIVRVLMRQLGGEPAEAQALAAAIAAGNLTTSITLRRNDKHSLLASLDRMQESLRGLVSQIKDSAGSVALAADEISKGNTELSSRTEQQAAALQETAASMEQLTATVKSNTAGAQQTAQVARGTAELARAGEADVQKMSDTMNEISLSATKVRDITSVIESIAFQTNILALNAAVEAARAGEEGRGFAVVAGEVRTLAQRSATAARDIKQLIEQAVGQVESGVNVATGTGQSIMKIVSMVGELADAMDEISLASSEQMQGISQVSIAVSQMDGVTQNNAALVEESSSASQELSAQAHALRGMVEAFQV</sequence>
<dbReference type="InterPro" id="IPR004089">
    <property type="entry name" value="MCPsignal_dom"/>
</dbReference>
<dbReference type="CDD" id="cd11386">
    <property type="entry name" value="MCP_signal"/>
    <property type="match status" value="1"/>
</dbReference>
<keyword evidence="3" id="KW-0145">Chemotaxis</keyword>
<dbReference type="SUPFAM" id="SSF58104">
    <property type="entry name" value="Methyl-accepting chemotaxis protein (MCP) signaling domain"/>
    <property type="match status" value="1"/>
</dbReference>
<keyword evidence="7" id="KW-1133">Transmembrane helix</keyword>
<geneLocation type="plasmid" evidence="9">
    <name>plasmindA</name>
</geneLocation>
<dbReference type="RefSeq" id="WP_350262172.1">
    <property type="nucleotide sequence ID" value="NZ_CP158293.1"/>
</dbReference>
<keyword evidence="4 6" id="KW-0807">Transducer</keyword>
<dbReference type="SMART" id="SM00283">
    <property type="entry name" value="MA"/>
    <property type="match status" value="1"/>
</dbReference>
<dbReference type="Gene3D" id="1.10.287.950">
    <property type="entry name" value="Methyl-accepting chemotaxis protein"/>
    <property type="match status" value="1"/>
</dbReference>
<dbReference type="PANTHER" id="PTHR43531">
    <property type="entry name" value="PROTEIN ICFG"/>
    <property type="match status" value="1"/>
</dbReference>
<dbReference type="Pfam" id="PF12729">
    <property type="entry name" value="4HB_MCP_1"/>
    <property type="match status" value="1"/>
</dbReference>
<evidence type="ECO:0000313" key="9">
    <source>
        <dbReference type="EMBL" id="XBV46946.1"/>
    </source>
</evidence>
<dbReference type="EMBL" id="CP158293">
    <property type="protein sequence ID" value="XBV46946.1"/>
    <property type="molecule type" value="Genomic_DNA"/>
</dbReference>
<keyword evidence="7" id="KW-0472">Membrane</keyword>
<evidence type="ECO:0000256" key="2">
    <source>
        <dbReference type="ARBA" id="ARBA00022481"/>
    </source>
</evidence>
<evidence type="ECO:0000256" key="4">
    <source>
        <dbReference type="ARBA" id="ARBA00023224"/>
    </source>
</evidence>
<keyword evidence="9" id="KW-0614">Plasmid</keyword>
<evidence type="ECO:0000256" key="5">
    <source>
        <dbReference type="ARBA" id="ARBA00029447"/>
    </source>
</evidence>
<evidence type="ECO:0000256" key="3">
    <source>
        <dbReference type="ARBA" id="ARBA00022500"/>
    </source>
</evidence>
<dbReference type="PANTHER" id="PTHR43531:SF14">
    <property type="entry name" value="METHYL-ACCEPTING CHEMOTAXIS PROTEIN I-RELATED"/>
    <property type="match status" value="1"/>
</dbReference>
<dbReference type="CDD" id="cd19411">
    <property type="entry name" value="MCP2201-like_sensor"/>
    <property type="match status" value="1"/>
</dbReference>
<evidence type="ECO:0000256" key="6">
    <source>
        <dbReference type="PROSITE-ProRule" id="PRU00284"/>
    </source>
</evidence>
<dbReference type="InterPro" id="IPR004090">
    <property type="entry name" value="Chemotax_Me-accpt_rcpt"/>
</dbReference>
<protein>
    <submittedName>
        <fullName evidence="9">Methyl-accepting chemotaxis protein</fullName>
    </submittedName>
</protein>
<dbReference type="GO" id="GO:0005886">
    <property type="term" value="C:plasma membrane"/>
    <property type="evidence" value="ECO:0007669"/>
    <property type="project" value="TreeGrafter"/>
</dbReference>
<reference evidence="9" key="1">
    <citation type="submission" date="2024-06" db="EMBL/GenBank/DDBJ databases">
        <title>Multiomics insights into the TNT degradation mechanism by Pantoea sp. BJ2 isolated from an ammunition destruction site.</title>
        <authorList>
            <person name="Luo J."/>
        </authorList>
    </citation>
    <scope>NUCLEOTIDE SEQUENCE</scope>
    <source>
        <strain evidence="9">BJ2</strain>
        <plasmid evidence="9">plasmindA</plasmid>
    </source>
</reference>
<dbReference type="InterPro" id="IPR024478">
    <property type="entry name" value="HlyB_4HB_MCP"/>
</dbReference>
<dbReference type="InterPro" id="IPR004091">
    <property type="entry name" value="Chemotax_Me-accpt_rcpt_Me-site"/>
</dbReference>
<dbReference type="InterPro" id="IPR047347">
    <property type="entry name" value="YvaQ-like_sensor"/>
</dbReference>
<dbReference type="Pfam" id="PF00015">
    <property type="entry name" value="MCPsignal"/>
    <property type="match status" value="1"/>
</dbReference>
<proteinExistence type="inferred from homology"/>
<evidence type="ECO:0000256" key="1">
    <source>
        <dbReference type="ARBA" id="ARBA00004370"/>
    </source>
</evidence>
<dbReference type="PRINTS" id="PR00260">
    <property type="entry name" value="CHEMTRNSDUCR"/>
</dbReference>
<evidence type="ECO:0000256" key="7">
    <source>
        <dbReference type="SAM" id="Phobius"/>
    </source>
</evidence>
<keyword evidence="7" id="KW-0812">Transmembrane</keyword>
<comment type="similarity">
    <text evidence="5">Belongs to the methyl-accepting chemotaxis (MCP) protein family.</text>
</comment>
<dbReference type="PROSITE" id="PS50111">
    <property type="entry name" value="CHEMOTAXIS_TRANSDUC_2"/>
    <property type="match status" value="1"/>
</dbReference>
<dbReference type="FunFam" id="1.10.287.950:FF:000001">
    <property type="entry name" value="Methyl-accepting chemotaxis sensory transducer"/>
    <property type="match status" value="1"/>
</dbReference>
<dbReference type="PROSITE" id="PS00538">
    <property type="entry name" value="CHEMOTAXIS_TRANSDUC_1"/>
    <property type="match status" value="1"/>
</dbReference>
<gene>
    <name evidence="9" type="ORF">AAF463_22630</name>
</gene>
<feature type="transmembrane region" description="Helical" evidence="7">
    <location>
        <begin position="187"/>
        <end position="209"/>
    </location>
</feature>
<feature type="domain" description="Methyl-accepting transducer" evidence="8">
    <location>
        <begin position="270"/>
        <end position="499"/>
    </location>
</feature>
<dbReference type="GO" id="GO:0007165">
    <property type="term" value="P:signal transduction"/>
    <property type="evidence" value="ECO:0007669"/>
    <property type="project" value="UniProtKB-KW"/>
</dbReference>
<comment type="subcellular location">
    <subcellularLocation>
        <location evidence="1">Membrane</location>
    </subcellularLocation>
</comment>
<dbReference type="InterPro" id="IPR051310">
    <property type="entry name" value="MCP_chemotaxis"/>
</dbReference>
<dbReference type="AlphaFoldDB" id="A0AAU7U1T8"/>
<evidence type="ECO:0000259" key="8">
    <source>
        <dbReference type="PROSITE" id="PS50111"/>
    </source>
</evidence>
<dbReference type="GO" id="GO:0004888">
    <property type="term" value="F:transmembrane signaling receptor activity"/>
    <property type="evidence" value="ECO:0007669"/>
    <property type="project" value="InterPro"/>
</dbReference>
<accession>A0AAU7U1T8</accession>
<organism evidence="9">
    <name type="scientific">Pantoea sp. BJ2</name>
    <dbReference type="NCBI Taxonomy" id="3141322"/>
    <lineage>
        <taxon>Bacteria</taxon>
        <taxon>Pseudomonadati</taxon>
        <taxon>Pseudomonadota</taxon>
        <taxon>Gammaproteobacteria</taxon>
        <taxon>Enterobacterales</taxon>
        <taxon>Erwiniaceae</taxon>
        <taxon>Pantoea</taxon>
    </lineage>
</organism>
<name>A0AAU7U1T8_9GAMM</name>
<dbReference type="GO" id="GO:0006935">
    <property type="term" value="P:chemotaxis"/>
    <property type="evidence" value="ECO:0007669"/>
    <property type="project" value="UniProtKB-KW"/>
</dbReference>
<keyword evidence="2" id="KW-0488">Methylation</keyword>